<dbReference type="InterPro" id="IPR001807">
    <property type="entry name" value="ClC"/>
</dbReference>
<dbReference type="OrthoDB" id="9767361at2"/>
<dbReference type="STRING" id="156892.BM477_02790"/>
<comment type="caution">
    <text evidence="11">The sequence shown here is derived from an EMBL/GenBank/DDBJ whole genome shotgun (WGS) entry which is preliminary data.</text>
</comment>
<comment type="subcellular location">
    <subcellularLocation>
        <location evidence="1">Membrane</location>
        <topology evidence="1">Multi-pass membrane protein</topology>
    </subcellularLocation>
</comment>
<dbReference type="AlphaFoldDB" id="A0A1Q5PRY7"/>
<keyword evidence="5" id="KW-0406">Ion transport</keyword>
<feature type="transmembrane region" description="Helical" evidence="10">
    <location>
        <begin position="12"/>
        <end position="37"/>
    </location>
</feature>
<reference evidence="12" key="1">
    <citation type="submission" date="2016-11" db="EMBL/GenBank/DDBJ databases">
        <title>Actinomyces gypaetusis sp. nov. isolated from Gypaetus barbatus in Qinghai Tibet Plateau China.</title>
        <authorList>
            <person name="Meng X."/>
        </authorList>
    </citation>
    <scope>NUCLEOTIDE SEQUENCE [LARGE SCALE GENOMIC DNA]</scope>
    <source>
        <strain evidence="12">DSM 15383</strain>
    </source>
</reference>
<feature type="transmembrane region" description="Helical" evidence="10">
    <location>
        <begin position="234"/>
        <end position="260"/>
    </location>
</feature>
<feature type="transmembrane region" description="Helical" evidence="10">
    <location>
        <begin position="363"/>
        <end position="388"/>
    </location>
</feature>
<evidence type="ECO:0000256" key="5">
    <source>
        <dbReference type="ARBA" id="ARBA00023065"/>
    </source>
</evidence>
<proteinExistence type="predicted"/>
<dbReference type="SUPFAM" id="SSF81340">
    <property type="entry name" value="Clc chloride channel"/>
    <property type="match status" value="1"/>
</dbReference>
<keyword evidence="8" id="KW-0868">Chloride</keyword>
<keyword evidence="3 10" id="KW-0812">Transmembrane</keyword>
<dbReference type="Proteomes" id="UP000186465">
    <property type="component" value="Unassembled WGS sequence"/>
</dbReference>
<feature type="transmembrane region" description="Helical" evidence="10">
    <location>
        <begin position="111"/>
        <end position="129"/>
    </location>
</feature>
<keyword evidence="2" id="KW-0813">Transport</keyword>
<gene>
    <name evidence="11" type="ORF">BM477_02790</name>
</gene>
<dbReference type="PRINTS" id="PR00762">
    <property type="entry name" value="CLCHANNEL"/>
</dbReference>
<keyword evidence="7" id="KW-0869">Chloride channel</keyword>
<feature type="transmembrane region" description="Helical" evidence="10">
    <location>
        <begin position="195"/>
        <end position="214"/>
    </location>
</feature>
<dbReference type="Gene3D" id="1.10.3080.10">
    <property type="entry name" value="Clc chloride channel"/>
    <property type="match status" value="1"/>
</dbReference>
<feature type="transmembrane region" description="Helical" evidence="10">
    <location>
        <begin position="57"/>
        <end position="80"/>
    </location>
</feature>
<dbReference type="Pfam" id="PF00654">
    <property type="entry name" value="Voltage_CLC"/>
    <property type="match status" value="1"/>
</dbReference>
<evidence type="ECO:0000256" key="1">
    <source>
        <dbReference type="ARBA" id="ARBA00004141"/>
    </source>
</evidence>
<keyword evidence="4 10" id="KW-1133">Transmembrane helix</keyword>
<dbReference type="GO" id="GO:0034707">
    <property type="term" value="C:chloride channel complex"/>
    <property type="evidence" value="ECO:0007669"/>
    <property type="project" value="UniProtKB-KW"/>
</dbReference>
<dbReference type="EMBL" id="MPDM01000002">
    <property type="protein sequence ID" value="OKL50326.1"/>
    <property type="molecule type" value="Genomic_DNA"/>
</dbReference>
<organism evidence="11 12">
    <name type="scientific">Boudabousia marimammalium</name>
    <dbReference type="NCBI Taxonomy" id="156892"/>
    <lineage>
        <taxon>Bacteria</taxon>
        <taxon>Bacillati</taxon>
        <taxon>Actinomycetota</taxon>
        <taxon>Actinomycetes</taxon>
        <taxon>Actinomycetales</taxon>
        <taxon>Actinomycetaceae</taxon>
        <taxon>Boudabousia</taxon>
    </lineage>
</organism>
<evidence type="ECO:0000256" key="10">
    <source>
        <dbReference type="SAM" id="Phobius"/>
    </source>
</evidence>
<feature type="transmembrane region" description="Helical" evidence="10">
    <location>
        <begin position="158"/>
        <end position="183"/>
    </location>
</feature>
<evidence type="ECO:0000256" key="6">
    <source>
        <dbReference type="ARBA" id="ARBA00023136"/>
    </source>
</evidence>
<dbReference type="InterPro" id="IPR014743">
    <property type="entry name" value="Cl-channel_core"/>
</dbReference>
<accession>A0A1Q5PRY7</accession>
<feature type="transmembrane region" description="Helical" evidence="10">
    <location>
        <begin position="300"/>
        <end position="319"/>
    </location>
</feature>
<evidence type="ECO:0000256" key="9">
    <source>
        <dbReference type="ARBA" id="ARBA00023303"/>
    </source>
</evidence>
<evidence type="ECO:0000313" key="11">
    <source>
        <dbReference type="EMBL" id="OKL50326.1"/>
    </source>
</evidence>
<feature type="transmembrane region" description="Helical" evidence="10">
    <location>
        <begin position="395"/>
        <end position="415"/>
    </location>
</feature>
<dbReference type="PANTHER" id="PTHR43427:SF6">
    <property type="entry name" value="CHLORIDE CHANNEL PROTEIN CLC-E"/>
    <property type="match status" value="1"/>
</dbReference>
<evidence type="ECO:0000256" key="8">
    <source>
        <dbReference type="ARBA" id="ARBA00023214"/>
    </source>
</evidence>
<protein>
    <submittedName>
        <fullName evidence="11">ClC family H(+)/Cl(-) exchange transporter</fullName>
    </submittedName>
</protein>
<evidence type="ECO:0000256" key="7">
    <source>
        <dbReference type="ARBA" id="ARBA00023173"/>
    </source>
</evidence>
<dbReference type="CDD" id="cd01031">
    <property type="entry name" value="EriC"/>
    <property type="match status" value="1"/>
</dbReference>
<dbReference type="InterPro" id="IPR050368">
    <property type="entry name" value="ClC-type_chloride_channel"/>
</dbReference>
<keyword evidence="9" id="KW-0407">Ion channel</keyword>
<evidence type="ECO:0000313" key="12">
    <source>
        <dbReference type="Proteomes" id="UP000186465"/>
    </source>
</evidence>
<keyword evidence="12" id="KW-1185">Reference proteome</keyword>
<dbReference type="PANTHER" id="PTHR43427">
    <property type="entry name" value="CHLORIDE CHANNEL PROTEIN CLC-E"/>
    <property type="match status" value="1"/>
</dbReference>
<name>A0A1Q5PRY7_9ACTO</name>
<sequence>MPKAPRISEESFNLILLTVVAGIVGMLTGVVAAYFKIFLRLAEMFRIWLTGYLHGEYPTLGFFTFLVICMSATAVAAILVTKIEPHAEGSGIPHVEQIVAGDVGPGRTRILPVKFVGGILAIGAGLMLGREGPLVQMGGTIASTVNKFIKVNKTDLRVIIGAGAAAGLATAFNAPIAGGVFILEELVRRFDVRTTLATLTASSSGFVASIAIVGSETEFRMGPLPPPSLLTSHWIALAGIACGLLGVTYSWLVVFFLGVADAIKIPTWIRAATIGLVISVIGWFSPHLVGGGDYLTQEALWAHGTIWVTLGVLGLRFVLGPVCYAAGTPGGLFAPMLVIGSSTGLLVGQIAEYVQPGVDLSLPAMALVGMAAFFTATVRAPITGLILATEMTGRVAMLPPMLGACALAMLVATALHSEPIYDQLLKRSEKSKEMRKMIAAIRRKKS</sequence>
<keyword evidence="6 10" id="KW-0472">Membrane</keyword>
<evidence type="ECO:0000256" key="4">
    <source>
        <dbReference type="ARBA" id="ARBA00022989"/>
    </source>
</evidence>
<evidence type="ECO:0000256" key="3">
    <source>
        <dbReference type="ARBA" id="ARBA00022692"/>
    </source>
</evidence>
<feature type="transmembrane region" description="Helical" evidence="10">
    <location>
        <begin position="267"/>
        <end position="288"/>
    </location>
</feature>
<feature type="transmembrane region" description="Helical" evidence="10">
    <location>
        <begin position="331"/>
        <end position="351"/>
    </location>
</feature>
<evidence type="ECO:0000256" key="2">
    <source>
        <dbReference type="ARBA" id="ARBA00022448"/>
    </source>
</evidence>
<dbReference type="GO" id="GO:0005254">
    <property type="term" value="F:chloride channel activity"/>
    <property type="evidence" value="ECO:0007669"/>
    <property type="project" value="UniProtKB-KW"/>
</dbReference>